<sequence length="260" mass="28544">MVSELGGAFASGKSFKNKTISVHLDDSNYLLWRQQVSFAIESLALTSHVDGTIKIPPQYVLSQEGVKAVNEEFLVYKQHDSALCSWLLSSIGSSIFPTLVNCKTAFEIWEKIHQVFSVSSVTKIMHLHCSLKSLHKRDQTMREYLAQIQAICDSMAACGNPLTETMHISAILSGLPPEYEPVVAVITLSQQPYKLDGVCSVLLDTEARQQDFLGQHLSVNLAQGPTNGSGFRQGPQGFGYNNIGSTNPYGRGFGEALFQN</sequence>
<dbReference type="Proteomes" id="UP001165190">
    <property type="component" value="Unassembled WGS sequence"/>
</dbReference>
<proteinExistence type="predicted"/>
<dbReference type="OrthoDB" id="973354at2759"/>
<dbReference type="EMBL" id="BSYR01000003">
    <property type="protein sequence ID" value="GMI64219.1"/>
    <property type="molecule type" value="Genomic_DNA"/>
</dbReference>
<name>A0A9W7LHH6_HIBTR</name>
<reference evidence="1" key="1">
    <citation type="submission" date="2023-05" db="EMBL/GenBank/DDBJ databases">
        <title>Genome and transcriptome analyses reveal genes involved in the formation of fine ridges on petal epidermal cells in Hibiscus trionum.</title>
        <authorList>
            <person name="Koshimizu S."/>
            <person name="Masuda S."/>
            <person name="Ishii T."/>
            <person name="Shirasu K."/>
            <person name="Hoshino A."/>
            <person name="Arita M."/>
        </authorList>
    </citation>
    <scope>NUCLEOTIDE SEQUENCE</scope>
    <source>
        <strain evidence="1">Hamamatsu line</strain>
    </source>
</reference>
<dbReference type="PANTHER" id="PTHR47481:SF30">
    <property type="entry name" value="CCHC-TYPE DOMAIN-CONTAINING PROTEIN"/>
    <property type="match status" value="1"/>
</dbReference>
<comment type="caution">
    <text evidence="1">The sequence shown here is derived from an EMBL/GenBank/DDBJ whole genome shotgun (WGS) entry which is preliminary data.</text>
</comment>
<organism evidence="1 2">
    <name type="scientific">Hibiscus trionum</name>
    <name type="common">Flower of an hour</name>
    <dbReference type="NCBI Taxonomy" id="183268"/>
    <lineage>
        <taxon>Eukaryota</taxon>
        <taxon>Viridiplantae</taxon>
        <taxon>Streptophyta</taxon>
        <taxon>Embryophyta</taxon>
        <taxon>Tracheophyta</taxon>
        <taxon>Spermatophyta</taxon>
        <taxon>Magnoliopsida</taxon>
        <taxon>eudicotyledons</taxon>
        <taxon>Gunneridae</taxon>
        <taxon>Pentapetalae</taxon>
        <taxon>rosids</taxon>
        <taxon>malvids</taxon>
        <taxon>Malvales</taxon>
        <taxon>Malvaceae</taxon>
        <taxon>Malvoideae</taxon>
        <taxon>Hibiscus</taxon>
    </lineage>
</organism>
<evidence type="ECO:0008006" key="3">
    <source>
        <dbReference type="Google" id="ProtNLM"/>
    </source>
</evidence>
<gene>
    <name evidence="1" type="ORF">HRI_000091200</name>
</gene>
<accession>A0A9W7LHH6</accession>
<dbReference type="AlphaFoldDB" id="A0A9W7LHH6"/>
<evidence type="ECO:0000313" key="1">
    <source>
        <dbReference type="EMBL" id="GMI64219.1"/>
    </source>
</evidence>
<dbReference type="PANTHER" id="PTHR47481">
    <property type="match status" value="1"/>
</dbReference>
<evidence type="ECO:0000313" key="2">
    <source>
        <dbReference type="Proteomes" id="UP001165190"/>
    </source>
</evidence>
<keyword evidence="2" id="KW-1185">Reference proteome</keyword>
<dbReference type="Pfam" id="PF14223">
    <property type="entry name" value="Retrotran_gag_2"/>
    <property type="match status" value="1"/>
</dbReference>
<protein>
    <recommendedName>
        <fullName evidence="3">Retrotransposon Copia-like N-terminal domain-containing protein</fullName>
    </recommendedName>
</protein>